<evidence type="ECO:0000313" key="4">
    <source>
        <dbReference type="Proteomes" id="UP000051739"/>
    </source>
</evidence>
<dbReference type="PATRIC" id="fig|1423749.3.peg.686"/>
<protein>
    <submittedName>
        <fullName evidence="3">Uncharacterized protein</fullName>
    </submittedName>
</protein>
<dbReference type="Proteomes" id="UP000051739">
    <property type="component" value="Unassembled WGS sequence"/>
</dbReference>
<keyword evidence="4" id="KW-1185">Reference proteome</keyword>
<dbReference type="Pfam" id="PF14542">
    <property type="entry name" value="Acetyltransf_CG"/>
    <property type="match status" value="1"/>
</dbReference>
<dbReference type="CDD" id="cd04301">
    <property type="entry name" value="NAT_SF"/>
    <property type="match status" value="1"/>
</dbReference>
<sequence length="96" mass="11124">MQWQEAANQITLRDEDGTLVGEITFPTVNESQHRVVVERTFVNPAYRGQGIAAQLVEHFVAYADQHHYQVKLMCPYAQDQFDRHPEYQHLLVSPTN</sequence>
<accession>A0A0R1VBA2</accession>
<reference evidence="3 4" key="1">
    <citation type="journal article" date="2015" name="Genome Announc.">
        <title>Expanding the biotechnology potential of lactobacilli through comparative genomics of 213 strains and associated genera.</title>
        <authorList>
            <person name="Sun Z."/>
            <person name="Harris H.M."/>
            <person name="McCann A."/>
            <person name="Guo C."/>
            <person name="Argimon S."/>
            <person name="Zhang W."/>
            <person name="Yang X."/>
            <person name="Jeffery I.B."/>
            <person name="Cooney J.C."/>
            <person name="Kagawa T.F."/>
            <person name="Liu W."/>
            <person name="Song Y."/>
            <person name="Salvetti E."/>
            <person name="Wrobel A."/>
            <person name="Rasinkangas P."/>
            <person name="Parkhill J."/>
            <person name="Rea M.C."/>
            <person name="O'Sullivan O."/>
            <person name="Ritari J."/>
            <person name="Douillard F.P."/>
            <person name="Paul Ross R."/>
            <person name="Yang R."/>
            <person name="Briner A.E."/>
            <person name="Felis G.E."/>
            <person name="de Vos W.M."/>
            <person name="Barrangou R."/>
            <person name="Klaenhammer T.R."/>
            <person name="Caufield P.W."/>
            <person name="Cui Y."/>
            <person name="Zhang H."/>
            <person name="O'Toole P.W."/>
        </authorList>
    </citation>
    <scope>NUCLEOTIDE SEQUENCE [LARGE SCALE GENOMIC DNA]</scope>
    <source>
        <strain evidence="3 4">DSM 16045</strain>
    </source>
</reference>
<dbReference type="Gene3D" id="3.40.630.30">
    <property type="match status" value="1"/>
</dbReference>
<feature type="domain" description="N-acetyltransferase" evidence="2">
    <location>
        <begin position="2"/>
        <end position="92"/>
    </location>
</feature>
<dbReference type="PANTHER" id="PTHR31435">
    <property type="entry name" value="PROTEIN NATD1"/>
    <property type="match status" value="1"/>
</dbReference>
<feature type="domain" description="N-acetyltransferase" evidence="1">
    <location>
        <begin position="1"/>
        <end position="96"/>
    </location>
</feature>
<dbReference type="PANTHER" id="PTHR31435:SF10">
    <property type="entry name" value="BSR4717 PROTEIN"/>
    <property type="match status" value="1"/>
</dbReference>
<dbReference type="InterPro" id="IPR016181">
    <property type="entry name" value="Acyl_CoA_acyltransferase"/>
</dbReference>
<dbReference type="InterPro" id="IPR045057">
    <property type="entry name" value="Gcn5-rel_NAT"/>
</dbReference>
<dbReference type="RefSeq" id="WP_056937704.1">
    <property type="nucleotide sequence ID" value="NZ_AZFN01000019.1"/>
</dbReference>
<dbReference type="GO" id="GO:0016747">
    <property type="term" value="F:acyltransferase activity, transferring groups other than amino-acyl groups"/>
    <property type="evidence" value="ECO:0007669"/>
    <property type="project" value="InterPro"/>
</dbReference>
<name>A0A0R1VBA2_9LACO</name>
<dbReference type="PROSITE" id="PS51729">
    <property type="entry name" value="GNAT_YJDJ"/>
    <property type="match status" value="1"/>
</dbReference>
<evidence type="ECO:0000313" key="3">
    <source>
        <dbReference type="EMBL" id="KRM01323.1"/>
    </source>
</evidence>
<organism evidence="3 4">
    <name type="scientific">Limosilactobacillus gastricus DSM 16045</name>
    <dbReference type="NCBI Taxonomy" id="1423749"/>
    <lineage>
        <taxon>Bacteria</taxon>
        <taxon>Bacillati</taxon>
        <taxon>Bacillota</taxon>
        <taxon>Bacilli</taxon>
        <taxon>Lactobacillales</taxon>
        <taxon>Lactobacillaceae</taxon>
        <taxon>Limosilactobacillus</taxon>
    </lineage>
</organism>
<dbReference type="AlphaFoldDB" id="A0A0R1VBA2"/>
<dbReference type="InterPro" id="IPR000182">
    <property type="entry name" value="GNAT_dom"/>
</dbReference>
<evidence type="ECO:0000259" key="2">
    <source>
        <dbReference type="PROSITE" id="PS51729"/>
    </source>
</evidence>
<dbReference type="PROSITE" id="PS51186">
    <property type="entry name" value="GNAT"/>
    <property type="match status" value="1"/>
</dbReference>
<comment type="caution">
    <text evidence="3">The sequence shown here is derived from an EMBL/GenBank/DDBJ whole genome shotgun (WGS) entry which is preliminary data.</text>
</comment>
<evidence type="ECO:0000259" key="1">
    <source>
        <dbReference type="PROSITE" id="PS51186"/>
    </source>
</evidence>
<dbReference type="SUPFAM" id="SSF55729">
    <property type="entry name" value="Acyl-CoA N-acyltransferases (Nat)"/>
    <property type="match status" value="1"/>
</dbReference>
<dbReference type="EMBL" id="AZFN01000019">
    <property type="protein sequence ID" value="KRM01323.1"/>
    <property type="molecule type" value="Genomic_DNA"/>
</dbReference>
<dbReference type="InterPro" id="IPR031165">
    <property type="entry name" value="GNAT_YJDJ"/>
</dbReference>
<proteinExistence type="predicted"/>
<gene>
    <name evidence="3" type="ORF">FC60_GL000680</name>
</gene>